<dbReference type="RefSeq" id="WP_078745799.1">
    <property type="nucleotide sequence ID" value="NZ_FUXG01000015.1"/>
</dbReference>
<proteinExistence type="predicted"/>
<dbReference type="InterPro" id="IPR051474">
    <property type="entry name" value="Anti-sigma-K/W_factor"/>
</dbReference>
<dbReference type="PANTHER" id="PTHR37461">
    <property type="entry name" value="ANTI-SIGMA-K FACTOR RSKA"/>
    <property type="match status" value="1"/>
</dbReference>
<dbReference type="OrthoDB" id="5298046at2"/>
<gene>
    <name evidence="1" type="ORF">BTE48_10195</name>
</gene>
<dbReference type="GO" id="GO:0016989">
    <property type="term" value="F:sigma factor antagonist activity"/>
    <property type="evidence" value="ECO:0007669"/>
    <property type="project" value="TreeGrafter"/>
</dbReference>
<comment type="caution">
    <text evidence="1">The sequence shown here is derived from an EMBL/GenBank/DDBJ whole genome shotgun (WGS) entry which is preliminary data.</text>
</comment>
<dbReference type="EMBL" id="MTSM01000012">
    <property type="protein sequence ID" value="OPX55128.1"/>
    <property type="molecule type" value="Genomic_DNA"/>
</dbReference>
<sequence>MHHPIDLTDPEQRNQAAGEYVLGTLSVQDKAAFEALLVFSTDLQKEVEQWREHLQLLNSQLEPVQPPKRVWRAIEEIVKPEPWFKRLNFWQWSTAVSFSCAFVLGLTLLLQKPPMDNTADHLYVVHNDEKKPAWLVNTSMDRSNVMVQTIDPAKLPSGLVCKLWLKINGEYLMLGTLPHNGLEKMMVPEPYRPMLVKAEVLVSVEPINGDNDPDKMGRVVDRGGFMPLSGSTRRF</sequence>
<evidence type="ECO:0000313" key="1">
    <source>
        <dbReference type="EMBL" id="OPX55128.1"/>
    </source>
</evidence>
<keyword evidence="2" id="KW-1185">Reference proteome</keyword>
<accession>A0A1T4R946</accession>
<name>A0A1T4R946_9GAMM</name>
<evidence type="ECO:0000313" key="2">
    <source>
        <dbReference type="Proteomes" id="UP000191418"/>
    </source>
</evidence>
<dbReference type="PANTHER" id="PTHR37461:SF1">
    <property type="entry name" value="ANTI-SIGMA-K FACTOR RSKA"/>
    <property type="match status" value="1"/>
</dbReference>
<dbReference type="GO" id="GO:0006417">
    <property type="term" value="P:regulation of translation"/>
    <property type="evidence" value="ECO:0007669"/>
    <property type="project" value="TreeGrafter"/>
</dbReference>
<dbReference type="STRING" id="64969.SAMN02745127_02229"/>
<organism evidence="1 2">
    <name type="scientific">Oceanospirillum multiglobuliferum</name>
    <dbReference type="NCBI Taxonomy" id="64969"/>
    <lineage>
        <taxon>Bacteria</taxon>
        <taxon>Pseudomonadati</taxon>
        <taxon>Pseudomonadota</taxon>
        <taxon>Gammaproteobacteria</taxon>
        <taxon>Oceanospirillales</taxon>
        <taxon>Oceanospirillaceae</taxon>
        <taxon>Oceanospirillum</taxon>
    </lineage>
</organism>
<dbReference type="AlphaFoldDB" id="A0A1T4R946"/>
<dbReference type="Proteomes" id="UP000191418">
    <property type="component" value="Unassembled WGS sequence"/>
</dbReference>
<evidence type="ECO:0008006" key="3">
    <source>
        <dbReference type="Google" id="ProtNLM"/>
    </source>
</evidence>
<protein>
    <recommendedName>
        <fullName evidence="3">Anti-sigma factor</fullName>
    </recommendedName>
</protein>
<reference evidence="1 2" key="1">
    <citation type="submission" date="2017-01" db="EMBL/GenBank/DDBJ databases">
        <title>Genome Sequencing of a Marine Spirillum, Oceanospirillum multiglobuliferum ATCC 33336, from Japan.</title>
        <authorList>
            <person name="Carney J.G."/>
            <person name="Trachtenberg A.M."/>
            <person name="Rheaume B.A."/>
            <person name="Linnane J.D."/>
            <person name="Pitts N.L."/>
            <person name="Mykles D.L."/>
            <person name="Maclea K.S."/>
        </authorList>
    </citation>
    <scope>NUCLEOTIDE SEQUENCE [LARGE SCALE GENOMIC DNA]</scope>
    <source>
        <strain evidence="1 2">ATCC 33336</strain>
    </source>
</reference>